<proteinExistence type="predicted"/>
<comment type="caution">
    <text evidence="1">The sequence shown here is derived from an EMBL/GenBank/DDBJ whole genome shotgun (WGS) entry which is preliminary data.</text>
</comment>
<organism evidence="1 2">
    <name type="scientific">Tropicimonas aquimaris</name>
    <dbReference type="NCBI Taxonomy" id="914152"/>
    <lineage>
        <taxon>Bacteria</taxon>
        <taxon>Pseudomonadati</taxon>
        <taxon>Pseudomonadota</taxon>
        <taxon>Alphaproteobacteria</taxon>
        <taxon>Rhodobacterales</taxon>
        <taxon>Roseobacteraceae</taxon>
        <taxon>Tropicimonas</taxon>
    </lineage>
</organism>
<evidence type="ECO:0000313" key="1">
    <source>
        <dbReference type="EMBL" id="MFD0981056.1"/>
    </source>
</evidence>
<accession>A0ABW3ISB9</accession>
<dbReference type="Proteomes" id="UP001597108">
    <property type="component" value="Unassembled WGS sequence"/>
</dbReference>
<name>A0ABW3ISB9_9RHOB</name>
<gene>
    <name evidence="1" type="ORF">ACFQ2S_15535</name>
</gene>
<keyword evidence="2" id="KW-1185">Reference proteome</keyword>
<sequence>MATVTAGYVADLPSFSPTLRFRFVGSPWSEYGRLDPRPVNRVRDGKMGITQINRLT</sequence>
<dbReference type="EMBL" id="JBHTJT010000032">
    <property type="protein sequence ID" value="MFD0981056.1"/>
    <property type="molecule type" value="Genomic_DNA"/>
</dbReference>
<dbReference type="RefSeq" id="WP_386075815.1">
    <property type="nucleotide sequence ID" value="NZ_JBHTJT010000032.1"/>
</dbReference>
<reference evidence="2" key="1">
    <citation type="journal article" date="2019" name="Int. J. Syst. Evol. Microbiol.">
        <title>The Global Catalogue of Microorganisms (GCM) 10K type strain sequencing project: providing services to taxonomists for standard genome sequencing and annotation.</title>
        <authorList>
            <consortium name="The Broad Institute Genomics Platform"/>
            <consortium name="The Broad Institute Genome Sequencing Center for Infectious Disease"/>
            <person name="Wu L."/>
            <person name="Ma J."/>
        </authorList>
    </citation>
    <scope>NUCLEOTIDE SEQUENCE [LARGE SCALE GENOMIC DNA]</scope>
    <source>
        <strain evidence="2">CCUG 60524</strain>
    </source>
</reference>
<protein>
    <submittedName>
        <fullName evidence="1">Uncharacterized protein</fullName>
    </submittedName>
</protein>
<evidence type="ECO:0000313" key="2">
    <source>
        <dbReference type="Proteomes" id="UP001597108"/>
    </source>
</evidence>